<proteinExistence type="predicted"/>
<reference evidence="1" key="1">
    <citation type="submission" date="2021-08" db="EMBL/GenBank/DDBJ databases">
        <title>The first chromosome-level gecko genome reveals the dynamic sex chromosomes of Neotropical dwarf geckos (Sphaerodactylidae: Sphaerodactylus).</title>
        <authorList>
            <person name="Pinto B.J."/>
            <person name="Keating S.E."/>
            <person name="Gamble T."/>
        </authorList>
    </citation>
    <scope>NUCLEOTIDE SEQUENCE</scope>
    <source>
        <strain evidence="1">TG3544</strain>
    </source>
</reference>
<gene>
    <name evidence="1" type="ORF">K3G42_009968</name>
</gene>
<dbReference type="EMBL" id="CM037614">
    <property type="protein sequence ID" value="KAH8015898.1"/>
    <property type="molecule type" value="Genomic_DNA"/>
</dbReference>
<organism evidence="1 2">
    <name type="scientific">Sphaerodactylus townsendi</name>
    <dbReference type="NCBI Taxonomy" id="933632"/>
    <lineage>
        <taxon>Eukaryota</taxon>
        <taxon>Metazoa</taxon>
        <taxon>Chordata</taxon>
        <taxon>Craniata</taxon>
        <taxon>Vertebrata</taxon>
        <taxon>Euteleostomi</taxon>
        <taxon>Lepidosauria</taxon>
        <taxon>Squamata</taxon>
        <taxon>Bifurcata</taxon>
        <taxon>Gekkota</taxon>
        <taxon>Sphaerodactylidae</taxon>
        <taxon>Sphaerodactylus</taxon>
    </lineage>
</organism>
<accession>A0ACB8G812</accession>
<evidence type="ECO:0000313" key="1">
    <source>
        <dbReference type="EMBL" id="KAH8015898.1"/>
    </source>
</evidence>
<protein>
    <submittedName>
        <fullName evidence="1">Uncharacterized protein</fullName>
    </submittedName>
</protein>
<dbReference type="Proteomes" id="UP000827872">
    <property type="component" value="Linkage Group LG01"/>
</dbReference>
<keyword evidence="2" id="KW-1185">Reference proteome</keyword>
<name>A0ACB8G812_9SAUR</name>
<comment type="caution">
    <text evidence="1">The sequence shown here is derived from an EMBL/GenBank/DDBJ whole genome shotgun (WGS) entry which is preliminary data.</text>
</comment>
<sequence>MLGSQVCWQLLLGWTLLLGQPVFGDSEETEERELEYQESERRQWLREDLSRPWNFEIHHLKSSALLHHDKHSPDYYRPFEKANLRSEKAIGTMIYLRMMLAKTNCTNDQPAKEEESDLSYYYRLYHADRYPRHCEPRSDYEEEKMDCMFTIFEDARDPGNPIFIDQQCSLFIEEFGTPLPPGPFQRF</sequence>
<evidence type="ECO:0000313" key="2">
    <source>
        <dbReference type="Proteomes" id="UP000827872"/>
    </source>
</evidence>